<sequence>MQVQLEKVQTKLKHAQVRFNPSLEGVIVCARRLLSCLINGGSRGHHVTNANYSGYVEGTTVGVAPLARFAMYKVMFLNDTCESASSDTLAGIDLVIEDGVDLMSMSLGFIETPYWENPISLGAFAALEKGIFVSCSAGNTGPHAYTILNGVPWITTVGAGAVDKGFPASVTLGEGVATIEGKSVYPENLLVYGVPPTMAMTTQPRRLVHL</sequence>
<proteinExistence type="inferred from homology"/>
<comment type="similarity">
    <text evidence="1 3">Belongs to the peptidase S8 family.</text>
</comment>
<dbReference type="Pfam" id="PF00082">
    <property type="entry name" value="Peptidase_S8"/>
    <property type="match status" value="1"/>
</dbReference>
<dbReference type="InterPro" id="IPR000209">
    <property type="entry name" value="Peptidase_S8/S53_dom"/>
</dbReference>
<name>A0AAP0J9K2_9MAGN</name>
<protein>
    <recommendedName>
        <fullName evidence="4">Peptidase S8/S53 domain-containing protein</fullName>
    </recommendedName>
</protein>
<evidence type="ECO:0000313" key="6">
    <source>
        <dbReference type="Proteomes" id="UP001417504"/>
    </source>
</evidence>
<evidence type="ECO:0000259" key="4">
    <source>
        <dbReference type="Pfam" id="PF00082"/>
    </source>
</evidence>
<dbReference type="AlphaFoldDB" id="A0AAP0J9K2"/>
<keyword evidence="6" id="KW-1185">Reference proteome</keyword>
<dbReference type="GO" id="GO:0006508">
    <property type="term" value="P:proteolysis"/>
    <property type="evidence" value="ECO:0007669"/>
    <property type="project" value="InterPro"/>
</dbReference>
<dbReference type="SUPFAM" id="SSF52743">
    <property type="entry name" value="Subtilisin-like"/>
    <property type="match status" value="1"/>
</dbReference>
<gene>
    <name evidence="5" type="ORF">Sjap_009607</name>
</gene>
<dbReference type="Gene3D" id="3.50.30.30">
    <property type="match status" value="1"/>
</dbReference>
<evidence type="ECO:0000256" key="1">
    <source>
        <dbReference type="ARBA" id="ARBA00011073"/>
    </source>
</evidence>
<feature type="domain" description="Peptidase S8/S53" evidence="4">
    <location>
        <begin position="57"/>
        <end position="164"/>
    </location>
</feature>
<keyword evidence="2" id="KW-0732">Signal</keyword>
<dbReference type="PANTHER" id="PTHR10795">
    <property type="entry name" value="PROPROTEIN CONVERTASE SUBTILISIN/KEXIN"/>
    <property type="match status" value="1"/>
</dbReference>
<comment type="caution">
    <text evidence="5">The sequence shown here is derived from an EMBL/GenBank/DDBJ whole genome shotgun (WGS) entry which is preliminary data.</text>
</comment>
<organism evidence="5 6">
    <name type="scientific">Stephania japonica</name>
    <dbReference type="NCBI Taxonomy" id="461633"/>
    <lineage>
        <taxon>Eukaryota</taxon>
        <taxon>Viridiplantae</taxon>
        <taxon>Streptophyta</taxon>
        <taxon>Embryophyta</taxon>
        <taxon>Tracheophyta</taxon>
        <taxon>Spermatophyta</taxon>
        <taxon>Magnoliopsida</taxon>
        <taxon>Ranunculales</taxon>
        <taxon>Menispermaceae</taxon>
        <taxon>Menispermoideae</taxon>
        <taxon>Cissampelideae</taxon>
        <taxon>Stephania</taxon>
    </lineage>
</organism>
<evidence type="ECO:0000256" key="2">
    <source>
        <dbReference type="ARBA" id="ARBA00022729"/>
    </source>
</evidence>
<dbReference type="InterPro" id="IPR045051">
    <property type="entry name" value="SBT"/>
</dbReference>
<dbReference type="Proteomes" id="UP001417504">
    <property type="component" value="Unassembled WGS sequence"/>
</dbReference>
<dbReference type="GO" id="GO:0004252">
    <property type="term" value="F:serine-type endopeptidase activity"/>
    <property type="evidence" value="ECO:0007669"/>
    <property type="project" value="InterPro"/>
</dbReference>
<dbReference type="Gene3D" id="3.40.50.200">
    <property type="entry name" value="Peptidase S8/S53 domain"/>
    <property type="match status" value="1"/>
</dbReference>
<evidence type="ECO:0000256" key="3">
    <source>
        <dbReference type="PROSITE-ProRule" id="PRU01240"/>
    </source>
</evidence>
<comment type="caution">
    <text evidence="3">Lacks conserved residue(s) required for the propagation of feature annotation.</text>
</comment>
<reference evidence="5 6" key="1">
    <citation type="submission" date="2024-01" db="EMBL/GenBank/DDBJ databases">
        <title>Genome assemblies of Stephania.</title>
        <authorList>
            <person name="Yang L."/>
        </authorList>
    </citation>
    <scope>NUCLEOTIDE SEQUENCE [LARGE SCALE GENOMIC DNA]</scope>
    <source>
        <strain evidence="5">QJT</strain>
        <tissue evidence="5">Leaf</tissue>
    </source>
</reference>
<dbReference type="PROSITE" id="PS51892">
    <property type="entry name" value="SUBTILASE"/>
    <property type="match status" value="1"/>
</dbReference>
<accession>A0AAP0J9K2</accession>
<dbReference type="EMBL" id="JBBNAE010000004">
    <property type="protein sequence ID" value="KAK9129120.1"/>
    <property type="molecule type" value="Genomic_DNA"/>
</dbReference>
<evidence type="ECO:0000313" key="5">
    <source>
        <dbReference type="EMBL" id="KAK9129120.1"/>
    </source>
</evidence>
<dbReference type="InterPro" id="IPR036852">
    <property type="entry name" value="Peptidase_S8/S53_dom_sf"/>
</dbReference>